<keyword evidence="3" id="KW-1185">Reference proteome</keyword>
<dbReference type="GeneID" id="109128910"/>
<gene>
    <name evidence="4" type="primary">LOC109128910</name>
</gene>
<feature type="signal peptide" evidence="2">
    <location>
        <begin position="1"/>
        <end position="30"/>
    </location>
</feature>
<evidence type="ECO:0000313" key="4">
    <source>
        <dbReference type="RefSeq" id="XP_019091744.1"/>
    </source>
</evidence>
<dbReference type="RefSeq" id="XP_019091744.1">
    <property type="nucleotide sequence ID" value="XM_019236199.1"/>
</dbReference>
<evidence type="ECO:0000256" key="1">
    <source>
        <dbReference type="SAM" id="MobiDB-lite"/>
    </source>
</evidence>
<sequence>MVSRDSSIVALSLFVMFLLVLNLHFEITTAARKPIRVFSPPSSIKWSPPSPPKDDFERFKINIYKNIEQTAFRPTGQGPSQGIGHKDPPGAP</sequence>
<reference evidence="3" key="1">
    <citation type="journal article" date="2014" name="Nat. Commun.">
        <title>The emerging biofuel crop Camelina sativa retains a highly undifferentiated hexaploid genome structure.</title>
        <authorList>
            <person name="Kagale S."/>
            <person name="Koh C."/>
            <person name="Nixon J."/>
            <person name="Bollina V."/>
            <person name="Clarke W.E."/>
            <person name="Tuteja R."/>
            <person name="Spillane C."/>
            <person name="Robinson S.J."/>
            <person name="Links M.G."/>
            <person name="Clarke C."/>
            <person name="Higgins E.E."/>
            <person name="Huebert T."/>
            <person name="Sharpe A.G."/>
            <person name="Parkin I.A."/>
        </authorList>
    </citation>
    <scope>NUCLEOTIDE SEQUENCE [LARGE SCALE GENOMIC DNA]</scope>
    <source>
        <strain evidence="3">cv. DH55</strain>
    </source>
</reference>
<proteinExistence type="predicted"/>
<dbReference type="Proteomes" id="UP000694864">
    <property type="component" value="Chromosome 14"/>
</dbReference>
<feature type="chain" id="PRO_5045271711" evidence="2">
    <location>
        <begin position="31"/>
        <end position="92"/>
    </location>
</feature>
<evidence type="ECO:0000313" key="3">
    <source>
        <dbReference type="Proteomes" id="UP000694864"/>
    </source>
</evidence>
<name>A0ABM1QYA6_CAMSA</name>
<protein>
    <submittedName>
        <fullName evidence="4">Uncharacterized protein LOC109128910</fullName>
    </submittedName>
</protein>
<evidence type="ECO:0000256" key="2">
    <source>
        <dbReference type="SAM" id="SignalP"/>
    </source>
</evidence>
<accession>A0ABM1QYA6</accession>
<feature type="region of interest" description="Disordered" evidence="1">
    <location>
        <begin position="69"/>
        <end position="92"/>
    </location>
</feature>
<reference evidence="4" key="2">
    <citation type="submission" date="2025-08" db="UniProtKB">
        <authorList>
            <consortium name="RefSeq"/>
        </authorList>
    </citation>
    <scope>IDENTIFICATION</scope>
    <source>
        <tissue evidence="4">Leaf</tissue>
    </source>
</reference>
<organism evidence="3 4">
    <name type="scientific">Camelina sativa</name>
    <name type="common">False flax</name>
    <name type="synonym">Myagrum sativum</name>
    <dbReference type="NCBI Taxonomy" id="90675"/>
    <lineage>
        <taxon>Eukaryota</taxon>
        <taxon>Viridiplantae</taxon>
        <taxon>Streptophyta</taxon>
        <taxon>Embryophyta</taxon>
        <taxon>Tracheophyta</taxon>
        <taxon>Spermatophyta</taxon>
        <taxon>Magnoliopsida</taxon>
        <taxon>eudicotyledons</taxon>
        <taxon>Gunneridae</taxon>
        <taxon>Pentapetalae</taxon>
        <taxon>rosids</taxon>
        <taxon>malvids</taxon>
        <taxon>Brassicales</taxon>
        <taxon>Brassicaceae</taxon>
        <taxon>Camelineae</taxon>
        <taxon>Camelina</taxon>
    </lineage>
</organism>
<keyword evidence="2" id="KW-0732">Signal</keyword>